<dbReference type="InterPro" id="IPR003439">
    <property type="entry name" value="ABC_transporter-like_ATP-bd"/>
</dbReference>
<feature type="domain" description="ABC transporter" evidence="5">
    <location>
        <begin position="2"/>
        <end position="246"/>
    </location>
</feature>
<dbReference type="Pfam" id="PF00005">
    <property type="entry name" value="ABC_tran"/>
    <property type="match status" value="2"/>
</dbReference>
<evidence type="ECO:0000256" key="1">
    <source>
        <dbReference type="ARBA" id="ARBA00005417"/>
    </source>
</evidence>
<dbReference type="EMBL" id="VSFF01000001">
    <property type="protein sequence ID" value="TYC18399.1"/>
    <property type="molecule type" value="Genomic_DNA"/>
</dbReference>
<feature type="domain" description="ABC transporter" evidence="5">
    <location>
        <begin position="252"/>
        <end position="493"/>
    </location>
</feature>
<evidence type="ECO:0000313" key="7">
    <source>
        <dbReference type="Proteomes" id="UP000322634"/>
    </source>
</evidence>
<comment type="similarity">
    <text evidence="1">Belongs to the ABC transporter superfamily.</text>
</comment>
<dbReference type="AlphaFoldDB" id="A0A5D0UMP4"/>
<evidence type="ECO:0000256" key="2">
    <source>
        <dbReference type="ARBA" id="ARBA00022448"/>
    </source>
</evidence>
<evidence type="ECO:0000256" key="3">
    <source>
        <dbReference type="ARBA" id="ARBA00022741"/>
    </source>
</evidence>
<evidence type="ECO:0000256" key="4">
    <source>
        <dbReference type="ARBA" id="ARBA00022840"/>
    </source>
</evidence>
<evidence type="ECO:0000313" key="6">
    <source>
        <dbReference type="EMBL" id="TYC18399.1"/>
    </source>
</evidence>
<name>A0A5D0UMP4_9ACTN</name>
<dbReference type="GO" id="GO:0005524">
    <property type="term" value="F:ATP binding"/>
    <property type="evidence" value="ECO:0007669"/>
    <property type="project" value="UniProtKB-KW"/>
</dbReference>
<organism evidence="6 7">
    <name type="scientific">Actinomadura syzygii</name>
    <dbReference type="NCBI Taxonomy" id="1427538"/>
    <lineage>
        <taxon>Bacteria</taxon>
        <taxon>Bacillati</taxon>
        <taxon>Actinomycetota</taxon>
        <taxon>Actinomycetes</taxon>
        <taxon>Streptosporangiales</taxon>
        <taxon>Thermomonosporaceae</taxon>
        <taxon>Actinomadura</taxon>
    </lineage>
</organism>
<dbReference type="InterPro" id="IPR017871">
    <property type="entry name" value="ABC_transporter-like_CS"/>
</dbReference>
<keyword evidence="4 6" id="KW-0067">ATP-binding</keyword>
<dbReference type="PROSITE" id="PS00211">
    <property type="entry name" value="ABC_TRANSPORTER_1"/>
    <property type="match status" value="2"/>
</dbReference>
<keyword evidence="2" id="KW-0813">Transport</keyword>
<dbReference type="InterPro" id="IPR027417">
    <property type="entry name" value="P-loop_NTPase"/>
</dbReference>
<proteinExistence type="inferred from homology"/>
<dbReference type="PROSITE" id="PS50893">
    <property type="entry name" value="ABC_TRANSPORTER_2"/>
    <property type="match status" value="2"/>
</dbReference>
<dbReference type="GO" id="GO:0055085">
    <property type="term" value="P:transmembrane transport"/>
    <property type="evidence" value="ECO:0007669"/>
    <property type="project" value="UniProtKB-ARBA"/>
</dbReference>
<dbReference type="OrthoDB" id="4008250at2"/>
<dbReference type="SMART" id="SM00382">
    <property type="entry name" value="AAA"/>
    <property type="match status" value="2"/>
</dbReference>
<dbReference type="PANTHER" id="PTHR43776:SF7">
    <property type="entry name" value="D,D-DIPEPTIDE TRANSPORT ATP-BINDING PROTEIN DDPF-RELATED"/>
    <property type="match status" value="1"/>
</dbReference>
<comment type="caution">
    <text evidence="6">The sequence shown here is derived from an EMBL/GenBank/DDBJ whole genome shotgun (WGS) entry which is preliminary data.</text>
</comment>
<accession>A0A5D0UMP4</accession>
<dbReference type="InterPro" id="IPR050319">
    <property type="entry name" value="ABC_transp_ATP-bind"/>
</dbReference>
<dbReference type="InterPro" id="IPR003593">
    <property type="entry name" value="AAA+_ATPase"/>
</dbReference>
<keyword evidence="7" id="KW-1185">Reference proteome</keyword>
<sequence length="500" mass="52478">MIEVRGLTARTGGSTLLDGVDLTVPAGGVTALVGPSGSGKTTTALALLGEAAPGVRLRGSVRVGGVAVVDETGVTREAATLRGRTVAYMPQHPGSALNPARRTGAVLRELAALHRPGTARGEAAAAALDQARLPSGRDVPRRFPHQFSGGQRQRVALAQALVCGPRALVLDEPGTGLDAVTRMGVADQIAALARDGMAVLLLSHDHDLVRTLAEDVVLLADGRVAGQGAPAELLPVRPAPPWEGSAAGEHRLTVDGLTAWLRPGRRGEVLHDVGLSLAEGECVAVVGTSGSGKTTLARCVAGLHERRVGRIALDGADLPPHRRRDATQKRRVQYVWQEVRGSFDDRRTVLDQVARTAVRLRGLSRADAAEEAVELLSRLGVPAETARRTPAALSGGELQRAAFARAALAGPDVLVCDEITSALDDDATRLVLAEIGRMRRERAVSVLWIGHDLRLLPAVAERVVVLDGGRIAAAGDRRKVVDLGGKASRHELERLKGTDT</sequence>
<reference evidence="6 7" key="1">
    <citation type="submission" date="2019-08" db="EMBL/GenBank/DDBJ databases">
        <title>Actinomadura sp. nov. CYP1-5 isolated from mountain soil.</title>
        <authorList>
            <person name="Songsumanus A."/>
            <person name="Kuncharoen N."/>
            <person name="Kudo T."/>
            <person name="Yuki M."/>
            <person name="Igarashi Y."/>
            <person name="Tanasupawat S."/>
        </authorList>
    </citation>
    <scope>NUCLEOTIDE SEQUENCE [LARGE SCALE GENOMIC DNA]</scope>
    <source>
        <strain evidence="6 7">GKU157</strain>
    </source>
</reference>
<evidence type="ECO:0000259" key="5">
    <source>
        <dbReference type="PROSITE" id="PS50893"/>
    </source>
</evidence>
<gene>
    <name evidence="6" type="ORF">FXF65_01140</name>
</gene>
<keyword evidence="3" id="KW-0547">Nucleotide-binding</keyword>
<dbReference type="RefSeq" id="WP_148347632.1">
    <property type="nucleotide sequence ID" value="NZ_JBHSBF010000019.1"/>
</dbReference>
<dbReference type="SUPFAM" id="SSF52540">
    <property type="entry name" value="P-loop containing nucleoside triphosphate hydrolases"/>
    <property type="match status" value="2"/>
</dbReference>
<dbReference type="GO" id="GO:0016887">
    <property type="term" value="F:ATP hydrolysis activity"/>
    <property type="evidence" value="ECO:0007669"/>
    <property type="project" value="InterPro"/>
</dbReference>
<protein>
    <submittedName>
        <fullName evidence="6">ABC transporter ATP-binding protein</fullName>
    </submittedName>
</protein>
<dbReference type="PANTHER" id="PTHR43776">
    <property type="entry name" value="TRANSPORT ATP-BINDING PROTEIN"/>
    <property type="match status" value="1"/>
</dbReference>
<dbReference type="Gene3D" id="3.40.50.300">
    <property type="entry name" value="P-loop containing nucleotide triphosphate hydrolases"/>
    <property type="match status" value="2"/>
</dbReference>
<dbReference type="Proteomes" id="UP000322634">
    <property type="component" value="Unassembled WGS sequence"/>
</dbReference>